<protein>
    <recommendedName>
        <fullName evidence="3">asparagine synthase (glutamine-hydrolyzing)</fullName>
        <ecNumber evidence="3">6.3.5.4</ecNumber>
    </recommendedName>
</protein>
<dbReference type="PROSITE" id="PS51278">
    <property type="entry name" value="GATASE_TYPE_2"/>
    <property type="match status" value="1"/>
</dbReference>
<comment type="similarity">
    <text evidence="2">Belongs to the asparagine synthetase family.</text>
</comment>
<dbReference type="Pfam" id="PF00733">
    <property type="entry name" value="Asn_synthase"/>
    <property type="match status" value="1"/>
</dbReference>
<sequence length="664" mass="75385">MCGICGFVSTRQIDRNQLKDMNDTMVHRGPDDSGEEIFSGAFGYQVGLAQRRLSILDLSELGHQPMHSQGYCGAPDGSVSVVYNGEIYNFRELKKELSDYPFRSNCDTEVILAAYLKWGISCVERFNGMFAVALYDRRRQAVYLIRDRIGKKPLYYWLDGENLVFASELKPIMACPGFSGRIRREVLSRFLYQQYINAPDTIFEDVYKVEPGGILRFSMDPDAAYAADAPEYGENVSRQERGNGRRVRKWKYWDIKKVYRECMSEPVTDYGQAKEELKGLLKKAVSARMIADVPLGSFLSGGYDSSLVTAIAQECAGEPVKTFSIGFSEERYNEAKYAKAVAGYLGTDHTELIIDEQEMFRLVESIPQYYDEPFADSSQIATMLVSQLARQQVTVALSGDGGDEFYCGYNLYEKVARAQKLDFAGGLVNGLFQLPLIRQTGLFEKLPFQVRVIAGNRNPETSTQLASQEYILASEKMVPGTGLSCKYPIEGSYGVDNWQIRRMLLDMDTYLPGDILCKVDRASMKYSLESRCPILDRDVMEYSFRLPHSFKYEKGVKKRILKDIAYDYIPKELLDRPKVGFGVPLDKWLRGPLREQLLAYADRDFLAGQGIFDADYVNGLVGRYLRTGDAGPATGANFSKVTWSFFIIQQWYCQQYRRGYKGEK</sequence>
<evidence type="ECO:0000256" key="2">
    <source>
        <dbReference type="ARBA" id="ARBA00005752"/>
    </source>
</evidence>
<evidence type="ECO:0000256" key="7">
    <source>
        <dbReference type="ARBA" id="ARBA00022962"/>
    </source>
</evidence>
<evidence type="ECO:0000256" key="6">
    <source>
        <dbReference type="ARBA" id="ARBA00022888"/>
    </source>
</evidence>
<dbReference type="InterPro" id="IPR029055">
    <property type="entry name" value="Ntn_hydrolases_N"/>
</dbReference>
<feature type="site" description="Important for beta-aspartyl-AMP intermediate formation" evidence="11">
    <location>
        <position position="400"/>
    </location>
</feature>
<evidence type="ECO:0000313" key="14">
    <source>
        <dbReference type="Proteomes" id="UP000823891"/>
    </source>
</evidence>
<feature type="binding site" evidence="10">
    <location>
        <position position="325"/>
    </location>
    <ligand>
        <name>ATP</name>
        <dbReference type="ChEBI" id="CHEBI:30616"/>
    </ligand>
</feature>
<keyword evidence="6 9" id="KW-0061">Asparagine biosynthesis</keyword>
<evidence type="ECO:0000256" key="4">
    <source>
        <dbReference type="ARBA" id="ARBA00022741"/>
    </source>
</evidence>
<gene>
    <name evidence="13" type="primary">asnB</name>
    <name evidence="13" type="ORF">H9761_18535</name>
</gene>
<dbReference type="Proteomes" id="UP000823891">
    <property type="component" value="Unassembled WGS sequence"/>
</dbReference>
<dbReference type="PANTHER" id="PTHR43284">
    <property type="entry name" value="ASPARAGINE SYNTHETASE (GLUTAMINE-HYDROLYZING)"/>
    <property type="match status" value="1"/>
</dbReference>
<reference evidence="13" key="1">
    <citation type="journal article" date="2021" name="PeerJ">
        <title>Extensive microbial diversity within the chicken gut microbiome revealed by metagenomics and culture.</title>
        <authorList>
            <person name="Gilroy R."/>
            <person name="Ravi A."/>
            <person name="Getino M."/>
            <person name="Pursley I."/>
            <person name="Horton D.L."/>
            <person name="Alikhan N.F."/>
            <person name="Baker D."/>
            <person name="Gharbi K."/>
            <person name="Hall N."/>
            <person name="Watson M."/>
            <person name="Adriaenssens E.M."/>
            <person name="Foster-Nyarko E."/>
            <person name="Jarju S."/>
            <person name="Secka A."/>
            <person name="Antonio M."/>
            <person name="Oren A."/>
            <person name="Chaudhuri R.R."/>
            <person name="La Ragione R."/>
            <person name="Hildebrand F."/>
            <person name="Pallen M.J."/>
        </authorList>
    </citation>
    <scope>NUCLEOTIDE SEQUENCE</scope>
    <source>
        <strain evidence="13">USAMLcec2-132</strain>
    </source>
</reference>
<dbReference type="InterPro" id="IPR014729">
    <property type="entry name" value="Rossmann-like_a/b/a_fold"/>
</dbReference>
<evidence type="ECO:0000256" key="11">
    <source>
        <dbReference type="PIRSR" id="PIRSR001589-3"/>
    </source>
</evidence>
<evidence type="ECO:0000259" key="12">
    <source>
        <dbReference type="PROSITE" id="PS51278"/>
    </source>
</evidence>
<keyword evidence="7 9" id="KW-0315">Glutamine amidotransferase</keyword>
<evidence type="ECO:0000256" key="10">
    <source>
        <dbReference type="PIRSR" id="PIRSR001589-2"/>
    </source>
</evidence>
<comment type="pathway">
    <text evidence="1">Amino-acid biosynthesis; L-asparagine biosynthesis; L-asparagine from L-aspartate (L-Gln route): step 1/1.</text>
</comment>
<dbReference type="GO" id="GO:0004066">
    <property type="term" value="F:asparagine synthase (glutamine-hydrolyzing) activity"/>
    <property type="evidence" value="ECO:0007669"/>
    <property type="project" value="UniProtKB-EC"/>
</dbReference>
<dbReference type="NCBIfam" id="TIGR01536">
    <property type="entry name" value="asn_synth_AEB"/>
    <property type="match status" value="1"/>
</dbReference>
<evidence type="ECO:0000256" key="5">
    <source>
        <dbReference type="ARBA" id="ARBA00022840"/>
    </source>
</evidence>
<dbReference type="EMBL" id="DWWS01000069">
    <property type="protein sequence ID" value="HJC25662.1"/>
    <property type="molecule type" value="Genomic_DNA"/>
</dbReference>
<dbReference type="Pfam" id="PF13537">
    <property type="entry name" value="GATase_7"/>
    <property type="match status" value="1"/>
</dbReference>
<dbReference type="PANTHER" id="PTHR43284:SF1">
    <property type="entry name" value="ASPARAGINE SYNTHETASE"/>
    <property type="match status" value="1"/>
</dbReference>
<dbReference type="AlphaFoldDB" id="A0A9D2NJP3"/>
<dbReference type="GO" id="GO:0006529">
    <property type="term" value="P:asparagine biosynthetic process"/>
    <property type="evidence" value="ECO:0007669"/>
    <property type="project" value="UniProtKB-KW"/>
</dbReference>
<accession>A0A9D2NJP3</accession>
<feature type="active site" description="For GATase activity" evidence="9">
    <location>
        <position position="2"/>
    </location>
</feature>
<dbReference type="InterPro" id="IPR006426">
    <property type="entry name" value="Asn_synth_AEB"/>
</dbReference>
<dbReference type="GO" id="GO:0005524">
    <property type="term" value="F:ATP binding"/>
    <property type="evidence" value="ECO:0007669"/>
    <property type="project" value="UniProtKB-KW"/>
</dbReference>
<feature type="binding site" evidence="10">
    <location>
        <begin position="398"/>
        <end position="399"/>
    </location>
    <ligand>
        <name>ATP</name>
        <dbReference type="ChEBI" id="CHEBI:30616"/>
    </ligand>
</feature>
<reference evidence="13" key="2">
    <citation type="submission" date="2021-04" db="EMBL/GenBank/DDBJ databases">
        <authorList>
            <person name="Gilroy R."/>
        </authorList>
    </citation>
    <scope>NUCLEOTIDE SEQUENCE</scope>
    <source>
        <strain evidence="13">USAMLcec2-132</strain>
    </source>
</reference>
<evidence type="ECO:0000256" key="8">
    <source>
        <dbReference type="ARBA" id="ARBA00048741"/>
    </source>
</evidence>
<dbReference type="SUPFAM" id="SSF56235">
    <property type="entry name" value="N-terminal nucleophile aminohydrolases (Ntn hydrolases)"/>
    <property type="match status" value="1"/>
</dbReference>
<comment type="caution">
    <text evidence="13">The sequence shown here is derived from an EMBL/GenBank/DDBJ whole genome shotgun (WGS) entry which is preliminary data.</text>
</comment>
<keyword evidence="13" id="KW-0436">Ligase</keyword>
<dbReference type="PIRSF" id="PIRSF001589">
    <property type="entry name" value="Asn_synthetase_glu-h"/>
    <property type="match status" value="1"/>
</dbReference>
<keyword evidence="5 10" id="KW-0067">ATP-binding</keyword>
<dbReference type="Gene3D" id="3.60.20.10">
    <property type="entry name" value="Glutamine Phosphoribosylpyrophosphate, subunit 1, domain 1"/>
    <property type="match status" value="1"/>
</dbReference>
<dbReference type="InterPro" id="IPR033738">
    <property type="entry name" value="AsnB_N"/>
</dbReference>
<dbReference type="EC" id="6.3.5.4" evidence="3"/>
<feature type="domain" description="Glutamine amidotransferase type-2" evidence="12">
    <location>
        <begin position="2"/>
        <end position="220"/>
    </location>
</feature>
<dbReference type="Gene3D" id="3.40.50.620">
    <property type="entry name" value="HUPs"/>
    <property type="match status" value="1"/>
</dbReference>
<keyword evidence="4 10" id="KW-0547">Nucleotide-binding</keyword>
<dbReference type="SUPFAM" id="SSF52402">
    <property type="entry name" value="Adenine nucleotide alpha hydrolases-like"/>
    <property type="match status" value="1"/>
</dbReference>
<dbReference type="CDD" id="cd01991">
    <property type="entry name" value="Asn_synthase_B_C"/>
    <property type="match status" value="1"/>
</dbReference>
<evidence type="ECO:0000313" key="13">
    <source>
        <dbReference type="EMBL" id="HJC25662.1"/>
    </source>
</evidence>
<proteinExistence type="inferred from homology"/>
<keyword evidence="9" id="KW-0028">Amino-acid biosynthesis</keyword>
<dbReference type="GO" id="GO:0005829">
    <property type="term" value="C:cytosol"/>
    <property type="evidence" value="ECO:0007669"/>
    <property type="project" value="TreeGrafter"/>
</dbReference>
<evidence type="ECO:0000256" key="9">
    <source>
        <dbReference type="PIRSR" id="PIRSR001589-1"/>
    </source>
</evidence>
<dbReference type="InterPro" id="IPR017932">
    <property type="entry name" value="GATase_2_dom"/>
</dbReference>
<name>A0A9D2NJP3_9FIRM</name>
<feature type="binding site" evidence="10">
    <location>
        <position position="107"/>
    </location>
    <ligand>
        <name>L-glutamine</name>
        <dbReference type="ChEBI" id="CHEBI:58359"/>
    </ligand>
</feature>
<evidence type="ECO:0000256" key="1">
    <source>
        <dbReference type="ARBA" id="ARBA00005187"/>
    </source>
</evidence>
<comment type="catalytic activity">
    <reaction evidence="8">
        <text>L-aspartate + L-glutamine + ATP + H2O = L-asparagine + L-glutamate + AMP + diphosphate + H(+)</text>
        <dbReference type="Rhea" id="RHEA:12228"/>
        <dbReference type="ChEBI" id="CHEBI:15377"/>
        <dbReference type="ChEBI" id="CHEBI:15378"/>
        <dbReference type="ChEBI" id="CHEBI:29985"/>
        <dbReference type="ChEBI" id="CHEBI:29991"/>
        <dbReference type="ChEBI" id="CHEBI:30616"/>
        <dbReference type="ChEBI" id="CHEBI:33019"/>
        <dbReference type="ChEBI" id="CHEBI:58048"/>
        <dbReference type="ChEBI" id="CHEBI:58359"/>
        <dbReference type="ChEBI" id="CHEBI:456215"/>
        <dbReference type="EC" id="6.3.5.4"/>
    </reaction>
</comment>
<dbReference type="InterPro" id="IPR051786">
    <property type="entry name" value="ASN_synthetase/amidase"/>
</dbReference>
<dbReference type="CDD" id="cd00712">
    <property type="entry name" value="AsnB"/>
    <property type="match status" value="1"/>
</dbReference>
<dbReference type="InterPro" id="IPR001962">
    <property type="entry name" value="Asn_synthase"/>
</dbReference>
<evidence type="ECO:0000256" key="3">
    <source>
        <dbReference type="ARBA" id="ARBA00012737"/>
    </source>
</evidence>
<organism evidence="13 14">
    <name type="scientific">Candidatus Eisenbergiella merdavium</name>
    <dbReference type="NCBI Taxonomy" id="2838551"/>
    <lineage>
        <taxon>Bacteria</taxon>
        <taxon>Bacillati</taxon>
        <taxon>Bacillota</taxon>
        <taxon>Clostridia</taxon>
        <taxon>Lachnospirales</taxon>
        <taxon>Lachnospiraceae</taxon>
        <taxon>Eisenbergiella</taxon>
    </lineage>
</organism>